<protein>
    <submittedName>
        <fullName evidence="1">Uncharacterized protein</fullName>
    </submittedName>
</protein>
<proteinExistence type="predicted"/>
<dbReference type="RefSeq" id="WP_264205386.1">
    <property type="nucleotide sequence ID" value="NZ_JAOZEW010000004.1"/>
</dbReference>
<evidence type="ECO:0000313" key="2">
    <source>
        <dbReference type="Proteomes" id="UP001151079"/>
    </source>
</evidence>
<dbReference type="AlphaFoldDB" id="A0A9X2YU18"/>
<dbReference type="Proteomes" id="UP001151079">
    <property type="component" value="Unassembled WGS sequence"/>
</dbReference>
<keyword evidence="2" id="KW-1185">Reference proteome</keyword>
<accession>A0A9X2YU18</accession>
<organism evidence="1 2">
    <name type="scientific">Flavobacterium shii</name>
    <dbReference type="NCBI Taxonomy" id="2987687"/>
    <lineage>
        <taxon>Bacteria</taxon>
        <taxon>Pseudomonadati</taxon>
        <taxon>Bacteroidota</taxon>
        <taxon>Flavobacteriia</taxon>
        <taxon>Flavobacteriales</taxon>
        <taxon>Flavobacteriaceae</taxon>
        <taxon>Flavobacterium</taxon>
    </lineage>
</organism>
<comment type="caution">
    <text evidence="1">The sequence shown here is derived from an EMBL/GenBank/DDBJ whole genome shotgun (WGS) entry which is preliminary data.</text>
</comment>
<dbReference type="EMBL" id="JAOZEW010000004">
    <property type="protein sequence ID" value="MCV9927213.1"/>
    <property type="molecule type" value="Genomic_DNA"/>
</dbReference>
<name>A0A9X2YU18_9FLAO</name>
<gene>
    <name evidence="1" type="ORF">OIU83_06095</name>
</gene>
<evidence type="ECO:0000313" key="1">
    <source>
        <dbReference type="EMBL" id="MCV9927213.1"/>
    </source>
</evidence>
<reference evidence="1" key="1">
    <citation type="submission" date="2022-10" db="EMBL/GenBank/DDBJ databases">
        <title>Two novel species of Flavobacterium.</title>
        <authorList>
            <person name="Liu Q."/>
            <person name="Xin Y.-H."/>
        </authorList>
    </citation>
    <scope>NUCLEOTIDE SEQUENCE</scope>
    <source>
        <strain evidence="1">LS1R49</strain>
    </source>
</reference>
<sequence>MMLLITTKVYFISDLLWFVSSKFCFLALMETASFYGDPDTSGCHKRYSVQQEIAPHSTKL</sequence>